<feature type="compositionally biased region" description="Basic and acidic residues" evidence="1">
    <location>
        <begin position="99"/>
        <end position="109"/>
    </location>
</feature>
<feature type="compositionally biased region" description="Polar residues" evidence="1">
    <location>
        <begin position="139"/>
        <end position="151"/>
    </location>
</feature>
<name>A0A446B9T9_9PEZI</name>
<proteinExistence type="predicted"/>
<evidence type="ECO:0000313" key="3">
    <source>
        <dbReference type="Proteomes" id="UP000289323"/>
    </source>
</evidence>
<dbReference type="AlphaFoldDB" id="A0A446B9T9"/>
<dbReference type="EMBL" id="OUUZ01000001">
    <property type="protein sequence ID" value="SPQ19283.1"/>
    <property type="molecule type" value="Genomic_DNA"/>
</dbReference>
<accession>A0A446B9T9</accession>
<reference evidence="2 3" key="1">
    <citation type="submission" date="2018-04" db="EMBL/GenBank/DDBJ databases">
        <authorList>
            <person name="Huttner S."/>
            <person name="Dainat J."/>
        </authorList>
    </citation>
    <scope>NUCLEOTIDE SEQUENCE [LARGE SCALE GENOMIC DNA]</scope>
</reference>
<gene>
    <name evidence="2" type="ORF">TT172_LOCUS1702</name>
</gene>
<protein>
    <submittedName>
        <fullName evidence="2">0d718ca4-9112-4814-81bf-eb229f280f43</fullName>
    </submittedName>
</protein>
<feature type="region of interest" description="Disordered" evidence="1">
    <location>
        <begin position="89"/>
        <end position="151"/>
    </location>
</feature>
<dbReference type="Proteomes" id="UP000289323">
    <property type="component" value="Unassembled WGS sequence"/>
</dbReference>
<evidence type="ECO:0000313" key="2">
    <source>
        <dbReference type="EMBL" id="SPQ19283.1"/>
    </source>
</evidence>
<feature type="compositionally biased region" description="Low complexity" evidence="1">
    <location>
        <begin position="114"/>
        <end position="133"/>
    </location>
</feature>
<evidence type="ECO:0000256" key="1">
    <source>
        <dbReference type="SAM" id="MobiDB-lite"/>
    </source>
</evidence>
<sequence length="213" mass="22974">MCFHRRVVFGCGHHAWLGLTRPCEREKAFNRGEVDTGCSVMWSHGFDTTRVQEDCAKCEDTKAGQEFRLGVVKEQIKVLKEHLRLIKGGESEEEAEAEAEAKAETKDGAQEQDSSALGSGSSSGSSSGSGSRSDCGTKDASSGCASSSTPDTEATAYTAYKAYTDALEVDCLEETMDEVRYDPKHRPLKLPQIVSEQIIREAEAREAAAGGLA</sequence>
<organism evidence="2 3">
    <name type="scientific">Thermothielavioides terrestris</name>
    <dbReference type="NCBI Taxonomy" id="2587410"/>
    <lineage>
        <taxon>Eukaryota</taxon>
        <taxon>Fungi</taxon>
        <taxon>Dikarya</taxon>
        <taxon>Ascomycota</taxon>
        <taxon>Pezizomycotina</taxon>
        <taxon>Sordariomycetes</taxon>
        <taxon>Sordariomycetidae</taxon>
        <taxon>Sordariales</taxon>
        <taxon>Chaetomiaceae</taxon>
        <taxon>Thermothielavioides</taxon>
    </lineage>
</organism>